<dbReference type="Pfam" id="PF02441">
    <property type="entry name" value="Flavoprotein"/>
    <property type="match status" value="1"/>
</dbReference>
<dbReference type="NCBIfam" id="TIGR02852">
    <property type="entry name" value="spore_dpaB"/>
    <property type="match status" value="1"/>
</dbReference>
<dbReference type="PIRSF" id="PIRSF001390">
    <property type="entry name" value="Dipicolinate_synth_subunit_B"/>
    <property type="match status" value="1"/>
</dbReference>
<dbReference type="GO" id="GO:0003824">
    <property type="term" value="F:catalytic activity"/>
    <property type="evidence" value="ECO:0007669"/>
    <property type="project" value="InterPro"/>
</dbReference>
<dbReference type="PATRIC" id="fig|29343.3.peg.1044"/>
<dbReference type="HOGENOM" id="CLU_118958_0_0_9"/>
<keyword evidence="3" id="KW-1185">Reference proteome</keyword>
<dbReference type="InterPro" id="IPR003382">
    <property type="entry name" value="Flavoprotein"/>
</dbReference>
<evidence type="ECO:0000313" key="2">
    <source>
        <dbReference type="EMBL" id="CDZ24107.1"/>
    </source>
</evidence>
<evidence type="ECO:0000313" key="3">
    <source>
        <dbReference type="Proteomes" id="UP000032431"/>
    </source>
</evidence>
<dbReference type="SUPFAM" id="SSF52507">
    <property type="entry name" value="Homo-oligomeric flavin-containing Cys decarboxylases, HFCD"/>
    <property type="match status" value="1"/>
</dbReference>
<feature type="domain" description="Flavoprotein" evidence="1">
    <location>
        <begin position="5"/>
        <end position="153"/>
    </location>
</feature>
<dbReference type="OrthoDB" id="9792688at2"/>
<name>A0A078KNJ9_9FIRM</name>
<sequence length="188" mass="20157">MITAGFAITGSFCTFSKAMAQMDKMVKAGFDVIPIMSNAAYETDTRFGRAIDFRNRAIDITGHNIIHTIVDAEPIGPKSMFDILVIVPATGNTIAKLANGINDTPVTMAAKAHLRGGKPLVIAVSTNDALSSAAQNIGKLLNTKNIFFVPMKQDDPNKKPNSIVANFELVLPTVKAALEGKQIQPIFI</sequence>
<gene>
    <name evidence="2" type="ORF">CCDG5_0990</name>
</gene>
<dbReference type="AlphaFoldDB" id="A0A078KNJ9"/>
<dbReference type="EMBL" id="LM995447">
    <property type="protein sequence ID" value="CDZ24107.1"/>
    <property type="molecule type" value="Genomic_DNA"/>
</dbReference>
<organism evidence="2 3">
    <name type="scientific">[Clostridium] cellulosi</name>
    <dbReference type="NCBI Taxonomy" id="29343"/>
    <lineage>
        <taxon>Bacteria</taxon>
        <taxon>Bacillati</taxon>
        <taxon>Bacillota</taxon>
        <taxon>Clostridia</taxon>
        <taxon>Eubacteriales</taxon>
        <taxon>Oscillospiraceae</taxon>
        <taxon>Oscillospiraceae incertae sedis</taxon>
    </lineage>
</organism>
<evidence type="ECO:0000259" key="1">
    <source>
        <dbReference type="Pfam" id="PF02441"/>
    </source>
</evidence>
<proteinExistence type="predicted"/>
<dbReference type="STRING" id="29343.CCDG5_0990"/>
<reference evidence="3" key="1">
    <citation type="submission" date="2014-07" db="EMBL/GenBank/DDBJ databases">
        <authorList>
            <person name="Wibberg D."/>
        </authorList>
    </citation>
    <scope>NUCLEOTIDE SEQUENCE [LARGE SCALE GENOMIC DNA]</scope>
    <source>
        <strain evidence="3">DG5</strain>
    </source>
</reference>
<dbReference type="NCBIfam" id="NF006161">
    <property type="entry name" value="PRK08305.1"/>
    <property type="match status" value="1"/>
</dbReference>
<accession>A0A078KNJ9</accession>
<dbReference type="InterPro" id="IPR014214">
    <property type="entry name" value="Dipicolinic_acid_synth_B"/>
</dbReference>
<dbReference type="Gene3D" id="3.40.50.1950">
    <property type="entry name" value="Flavin prenyltransferase-like"/>
    <property type="match status" value="1"/>
</dbReference>
<dbReference type="InterPro" id="IPR036551">
    <property type="entry name" value="Flavin_trans-like"/>
</dbReference>
<dbReference type="KEGG" id="ccel:CCDG5_0990"/>
<protein>
    <recommendedName>
        <fullName evidence="1">Flavoprotein domain-containing protein</fullName>
    </recommendedName>
</protein>
<dbReference type="Proteomes" id="UP000032431">
    <property type="component" value="Chromosome I"/>
</dbReference>